<evidence type="ECO:0000256" key="1">
    <source>
        <dbReference type="ARBA" id="ARBA00010134"/>
    </source>
</evidence>
<evidence type="ECO:0000259" key="6">
    <source>
        <dbReference type="PROSITE" id="PS50207"/>
    </source>
</evidence>
<organism evidence="8 9">
    <name type="scientific">Brachionus plicatilis</name>
    <name type="common">Marine rotifer</name>
    <name type="synonym">Brachionus muelleri</name>
    <dbReference type="NCBI Taxonomy" id="10195"/>
    <lineage>
        <taxon>Eukaryota</taxon>
        <taxon>Metazoa</taxon>
        <taxon>Spiralia</taxon>
        <taxon>Gnathifera</taxon>
        <taxon>Rotifera</taxon>
        <taxon>Eurotatoria</taxon>
        <taxon>Monogononta</taxon>
        <taxon>Pseudotrocha</taxon>
        <taxon>Ploima</taxon>
        <taxon>Brachionidae</taxon>
        <taxon>Brachionus</taxon>
    </lineage>
</organism>
<dbReference type="GO" id="GO:0004197">
    <property type="term" value="F:cysteine-type endopeptidase activity"/>
    <property type="evidence" value="ECO:0007669"/>
    <property type="project" value="InterPro"/>
</dbReference>
<keyword evidence="3" id="KW-0053">Apoptosis</keyword>
<dbReference type="InterPro" id="IPR011600">
    <property type="entry name" value="Pept_C14_caspase"/>
</dbReference>
<sequence>MQDNIQALNDSFGQFLQKEYSPPRVSVEPCQVDFFYEKFKQCYPMYKNPRGQCLIINIYQIAGMPPRRWSDRDTDALKQLFEQLLFNVHIYTDSNHDLTKQNFKEILKNFAEMKEHEEAQCSVICLMSHGEEGYLTTKEGNKVLLDDIFTMFNNLNCPNLAGKPKLFFIQSCRDDPVNGPAEDLGIRLSFCLKESDEADGYEATQSDNNNHFRPRPESFSALSGSNSQVFYHIPSLCDMLIGYPTQKGFIAYRKPEIGSWYMNAIVQIFSKHAHNTDLCAMLNMVNSLISNEVTNTGKKQMSEYTSKLTKPYFYFFPGLASDPLECNSELYESQKHKCDSLNAIDNLMSKRKKLTIENFNAEYWLCDSSKAGVVGDQQDSNNENMVAFFEQIIEFLSARTVGHWKHIAREMELNENQISV</sequence>
<evidence type="ECO:0000313" key="9">
    <source>
        <dbReference type="Proteomes" id="UP000276133"/>
    </source>
</evidence>
<dbReference type="CDD" id="cd00032">
    <property type="entry name" value="CASc"/>
    <property type="match status" value="1"/>
</dbReference>
<dbReference type="PRINTS" id="PR00376">
    <property type="entry name" value="IL1BCENZYME"/>
</dbReference>
<dbReference type="InterPro" id="IPR002398">
    <property type="entry name" value="Pept_C14"/>
</dbReference>
<dbReference type="PANTHER" id="PTHR47901">
    <property type="entry name" value="CASPASE RECRUITMENT DOMAIN-CONTAINING PROTEIN 18"/>
    <property type="match status" value="1"/>
</dbReference>
<protein>
    <submittedName>
        <fullName evidence="8">Caspase-2 isoform X1</fullName>
    </submittedName>
</protein>
<dbReference type="EMBL" id="REGN01002221">
    <property type="protein sequence ID" value="RNA29467.1"/>
    <property type="molecule type" value="Genomic_DNA"/>
</dbReference>
<evidence type="ECO:0000256" key="5">
    <source>
        <dbReference type="RuleBase" id="RU003971"/>
    </source>
</evidence>
<evidence type="ECO:0000256" key="2">
    <source>
        <dbReference type="ARBA" id="ARBA00022670"/>
    </source>
</evidence>
<comment type="similarity">
    <text evidence="1 5">Belongs to the peptidase C14A family.</text>
</comment>
<evidence type="ECO:0000259" key="7">
    <source>
        <dbReference type="PROSITE" id="PS50208"/>
    </source>
</evidence>
<dbReference type="InterPro" id="IPR016129">
    <property type="entry name" value="Caspase_his_AS"/>
</dbReference>
<evidence type="ECO:0000313" key="8">
    <source>
        <dbReference type="EMBL" id="RNA29467.1"/>
    </source>
</evidence>
<dbReference type="InterPro" id="IPR015917">
    <property type="entry name" value="Pept_C14A"/>
</dbReference>
<dbReference type="SUPFAM" id="SSF52129">
    <property type="entry name" value="Caspase-like"/>
    <property type="match status" value="1"/>
</dbReference>
<comment type="caution">
    <text evidence="8">The sequence shown here is derived from an EMBL/GenBank/DDBJ whole genome shotgun (WGS) entry which is preliminary data.</text>
</comment>
<keyword evidence="4" id="KW-0378">Hydrolase</keyword>
<dbReference type="Gene3D" id="3.40.50.1460">
    <property type="match status" value="1"/>
</dbReference>
<dbReference type="InterPro" id="IPR002138">
    <property type="entry name" value="Pept_C14_p10"/>
</dbReference>
<evidence type="ECO:0000256" key="3">
    <source>
        <dbReference type="ARBA" id="ARBA00022703"/>
    </source>
</evidence>
<dbReference type="OrthoDB" id="10004338at2759"/>
<feature type="domain" description="Caspase family p10" evidence="6">
    <location>
        <begin position="229"/>
        <end position="316"/>
    </location>
</feature>
<name>A0A3M7S1L3_BRAPC</name>
<feature type="domain" description="Caspase family p20" evidence="7">
    <location>
        <begin position="49"/>
        <end position="176"/>
    </location>
</feature>
<dbReference type="AlphaFoldDB" id="A0A3M7S1L3"/>
<proteinExistence type="inferred from homology"/>
<feature type="non-terminal residue" evidence="8">
    <location>
        <position position="420"/>
    </location>
</feature>
<dbReference type="STRING" id="10195.A0A3M7S1L3"/>
<reference evidence="8 9" key="1">
    <citation type="journal article" date="2018" name="Sci. Rep.">
        <title>Genomic signatures of local adaptation to the degree of environmental predictability in rotifers.</title>
        <authorList>
            <person name="Franch-Gras L."/>
            <person name="Hahn C."/>
            <person name="Garcia-Roger E.M."/>
            <person name="Carmona M.J."/>
            <person name="Serra M."/>
            <person name="Gomez A."/>
        </authorList>
    </citation>
    <scope>NUCLEOTIDE SEQUENCE [LARGE SCALE GENOMIC DNA]</scope>
    <source>
        <strain evidence="8">HYR1</strain>
    </source>
</reference>
<gene>
    <name evidence="8" type="ORF">BpHYR1_022207</name>
</gene>
<dbReference type="InterPro" id="IPR001309">
    <property type="entry name" value="Pept_C14_p20"/>
</dbReference>
<dbReference type="InterPro" id="IPR029030">
    <property type="entry name" value="Caspase-like_dom_sf"/>
</dbReference>
<keyword evidence="9" id="KW-1185">Reference proteome</keyword>
<dbReference type="SMART" id="SM00115">
    <property type="entry name" value="CASc"/>
    <property type="match status" value="1"/>
</dbReference>
<accession>A0A3M7S1L3</accession>
<dbReference type="PANTHER" id="PTHR47901:SF8">
    <property type="entry name" value="CASPASE-3"/>
    <property type="match status" value="1"/>
</dbReference>
<evidence type="ECO:0000256" key="4">
    <source>
        <dbReference type="ARBA" id="ARBA00022801"/>
    </source>
</evidence>
<dbReference type="Pfam" id="PF00656">
    <property type="entry name" value="Peptidase_C14"/>
    <property type="match status" value="1"/>
</dbReference>
<dbReference type="PROSITE" id="PS50208">
    <property type="entry name" value="CASPASE_P20"/>
    <property type="match status" value="1"/>
</dbReference>
<keyword evidence="2" id="KW-0645">Protease</keyword>
<dbReference type="Proteomes" id="UP000276133">
    <property type="component" value="Unassembled WGS sequence"/>
</dbReference>
<dbReference type="GO" id="GO:0006508">
    <property type="term" value="P:proteolysis"/>
    <property type="evidence" value="ECO:0007669"/>
    <property type="project" value="UniProtKB-KW"/>
</dbReference>
<dbReference type="GO" id="GO:0006915">
    <property type="term" value="P:apoptotic process"/>
    <property type="evidence" value="ECO:0007669"/>
    <property type="project" value="UniProtKB-KW"/>
</dbReference>
<dbReference type="PROSITE" id="PS50207">
    <property type="entry name" value="CASPASE_P10"/>
    <property type="match status" value="1"/>
</dbReference>
<dbReference type="PROSITE" id="PS01121">
    <property type="entry name" value="CASPASE_HIS"/>
    <property type="match status" value="1"/>
</dbReference>